<name>A0A395M2B1_9BACT</name>
<dbReference type="SUPFAM" id="SSF48452">
    <property type="entry name" value="TPR-like"/>
    <property type="match status" value="1"/>
</dbReference>
<gene>
    <name evidence="2" type="ORF">D0433_08115</name>
</gene>
<reference evidence="2 3" key="1">
    <citation type="journal article" date="2011" name="ISME J.">
        <title>Community ecology of hot spring cyanobacterial mats: predominant populations and their functional potential.</title>
        <authorList>
            <person name="Klatt C.G."/>
            <person name="Wood J.M."/>
            <person name="Rusch D.B."/>
            <person name="Bateson M.M."/>
            <person name="Hamamura N."/>
            <person name="Heidelberg J.F."/>
            <person name="Grossman A.R."/>
            <person name="Bhaya D."/>
            <person name="Cohan F.M."/>
            <person name="Kuhl M."/>
            <person name="Bryant D.A."/>
            <person name="Ward D.M."/>
        </authorList>
    </citation>
    <scope>NUCLEOTIDE SEQUENCE [LARGE SCALE GENOMIC DNA]</scope>
    <source>
        <strain evidence="2">OS</strain>
    </source>
</reference>
<dbReference type="Gene3D" id="1.25.40.10">
    <property type="entry name" value="Tetratricopeptide repeat domain"/>
    <property type="match status" value="1"/>
</dbReference>
<organism evidence="2 3">
    <name type="scientific">Candidatus Thermochlorobacter aerophilus</name>
    <dbReference type="NCBI Taxonomy" id="1868324"/>
    <lineage>
        <taxon>Bacteria</taxon>
        <taxon>Pseudomonadati</taxon>
        <taxon>Chlorobiota</taxon>
        <taxon>Chlorobiia</taxon>
        <taxon>Chlorobiales</taxon>
        <taxon>Candidatus Thermochlorobacteriaceae</taxon>
        <taxon>Candidatus Thermochlorobacter</taxon>
    </lineage>
</organism>
<dbReference type="SMART" id="SM00028">
    <property type="entry name" value="TPR"/>
    <property type="match status" value="2"/>
</dbReference>
<dbReference type="InterPro" id="IPR011990">
    <property type="entry name" value="TPR-like_helical_dom_sf"/>
</dbReference>
<dbReference type="PROSITE" id="PS50005">
    <property type="entry name" value="TPR"/>
    <property type="match status" value="1"/>
</dbReference>
<proteinExistence type="predicted"/>
<evidence type="ECO:0000313" key="3">
    <source>
        <dbReference type="Proteomes" id="UP000266389"/>
    </source>
</evidence>
<dbReference type="InterPro" id="IPR019734">
    <property type="entry name" value="TPR_rpt"/>
</dbReference>
<dbReference type="Proteomes" id="UP000266389">
    <property type="component" value="Unassembled WGS sequence"/>
</dbReference>
<accession>A0A395M2B1</accession>
<dbReference type="AlphaFoldDB" id="A0A395M2B1"/>
<comment type="caution">
    <text evidence="2">The sequence shown here is derived from an EMBL/GenBank/DDBJ whole genome shotgun (WGS) entry which is preliminary data.</text>
</comment>
<dbReference type="EMBL" id="PHFL01000049">
    <property type="protein sequence ID" value="RFM24054.1"/>
    <property type="molecule type" value="Genomic_DNA"/>
</dbReference>
<evidence type="ECO:0000256" key="1">
    <source>
        <dbReference type="PROSITE-ProRule" id="PRU00339"/>
    </source>
</evidence>
<keyword evidence="1" id="KW-0802">TPR repeat</keyword>
<protein>
    <submittedName>
        <fullName evidence="2">Uncharacterized protein</fullName>
    </submittedName>
</protein>
<feature type="repeat" description="TPR" evidence="1">
    <location>
        <begin position="54"/>
        <end position="87"/>
    </location>
</feature>
<evidence type="ECO:0000313" key="2">
    <source>
        <dbReference type="EMBL" id="RFM24054.1"/>
    </source>
</evidence>
<dbReference type="Pfam" id="PF14559">
    <property type="entry name" value="TPR_19"/>
    <property type="match status" value="1"/>
</dbReference>
<sequence>MENPRIVQLKQFLEKDPHDAFSRYALALEYANAGLLKEAQDEFETLLQIHPTYTATYYHLGKLYERQGQSAKAKAIYERGIELTAQLGQTHANKELREALFMLTESDEN</sequence>